<organism evidence="1 2">
    <name type="scientific">Phyllobacterium trifolii</name>
    <dbReference type="NCBI Taxonomy" id="300193"/>
    <lineage>
        <taxon>Bacteria</taxon>
        <taxon>Pseudomonadati</taxon>
        <taxon>Pseudomonadota</taxon>
        <taxon>Alphaproteobacteria</taxon>
        <taxon>Hyphomicrobiales</taxon>
        <taxon>Phyllobacteriaceae</taxon>
        <taxon>Phyllobacterium</taxon>
    </lineage>
</organism>
<protein>
    <submittedName>
        <fullName evidence="1">Phospholipase/carboxylesterase</fullName>
    </submittedName>
</protein>
<accession>A0A839UD48</accession>
<dbReference type="SUPFAM" id="SSF53474">
    <property type="entry name" value="alpha/beta-Hydrolases"/>
    <property type="match status" value="1"/>
</dbReference>
<dbReference type="AlphaFoldDB" id="A0A839UD48"/>
<dbReference type="EMBL" id="JACHXN010000025">
    <property type="protein sequence ID" value="MBB3148978.1"/>
    <property type="molecule type" value="Genomic_DNA"/>
</dbReference>
<dbReference type="RefSeq" id="WP_183664815.1">
    <property type="nucleotide sequence ID" value="NZ_JACHXN010000025.1"/>
</dbReference>
<comment type="caution">
    <text evidence="1">The sequence shown here is derived from an EMBL/GenBank/DDBJ whole genome shotgun (WGS) entry which is preliminary data.</text>
</comment>
<evidence type="ECO:0000313" key="2">
    <source>
        <dbReference type="Proteomes" id="UP000554520"/>
    </source>
</evidence>
<sequence>MHQLNGFRYVDGGNQTSAAAPLLLMHGSSGNENDLIPLSENIAPNRRYVSLRGAVEWGTGYAFFKRNDDRSLDYVDLNCQTFRLCEFLASALETGVLKSKPILLGFSNGAITAASILFQAPFLVAGAILIRPLSPAPDRDFPELAGLPVFIGAGEKDTRRSPDDVKLMTAQLEKCGADVTTHVLLSGHGLHDDEPKLIKDWLQAKFLLVAD</sequence>
<dbReference type="Gene3D" id="3.40.50.1820">
    <property type="entry name" value="alpha/beta hydrolase"/>
    <property type="match status" value="1"/>
</dbReference>
<reference evidence="1 2" key="1">
    <citation type="submission" date="2020-08" db="EMBL/GenBank/DDBJ databases">
        <title>Genomic Encyclopedia of Type Strains, Phase III (KMG-III): the genomes of soil and plant-associated and newly described type strains.</title>
        <authorList>
            <person name="Whitman W."/>
        </authorList>
    </citation>
    <scope>NUCLEOTIDE SEQUENCE [LARGE SCALE GENOMIC DNA]</scope>
    <source>
        <strain evidence="1 2">CECT 7015</strain>
    </source>
</reference>
<proteinExistence type="predicted"/>
<gene>
    <name evidence="1" type="ORF">FHS21_005426</name>
</gene>
<dbReference type="InterPro" id="IPR029058">
    <property type="entry name" value="AB_hydrolase_fold"/>
</dbReference>
<dbReference type="Proteomes" id="UP000554520">
    <property type="component" value="Unassembled WGS sequence"/>
</dbReference>
<name>A0A839UD48_9HYPH</name>
<evidence type="ECO:0000313" key="1">
    <source>
        <dbReference type="EMBL" id="MBB3148978.1"/>
    </source>
</evidence>
<keyword evidence="2" id="KW-1185">Reference proteome</keyword>